<comment type="caution">
    <text evidence="1">The sequence shown here is derived from an EMBL/GenBank/DDBJ whole genome shotgun (WGS) entry which is preliminary data.</text>
</comment>
<gene>
    <name evidence="1" type="ORF">FOZ62_022282</name>
</gene>
<dbReference type="AlphaFoldDB" id="A0A7J6R7Q5"/>
<feature type="non-terminal residue" evidence="1">
    <location>
        <position position="72"/>
    </location>
</feature>
<protein>
    <submittedName>
        <fullName evidence="1">Uncharacterized protein</fullName>
    </submittedName>
</protein>
<dbReference type="EMBL" id="JABANM010024143">
    <property type="protein sequence ID" value="KAF4716704.1"/>
    <property type="molecule type" value="Genomic_DNA"/>
</dbReference>
<dbReference type="Proteomes" id="UP000574390">
    <property type="component" value="Unassembled WGS sequence"/>
</dbReference>
<organism evidence="1 2">
    <name type="scientific">Perkinsus olseni</name>
    <name type="common">Perkinsus atlanticus</name>
    <dbReference type="NCBI Taxonomy" id="32597"/>
    <lineage>
        <taxon>Eukaryota</taxon>
        <taxon>Sar</taxon>
        <taxon>Alveolata</taxon>
        <taxon>Perkinsozoa</taxon>
        <taxon>Perkinsea</taxon>
        <taxon>Perkinsida</taxon>
        <taxon>Perkinsidae</taxon>
        <taxon>Perkinsus</taxon>
    </lineage>
</organism>
<reference evidence="1 2" key="1">
    <citation type="submission" date="2020-04" db="EMBL/GenBank/DDBJ databases">
        <title>Perkinsus olseni comparative genomics.</title>
        <authorList>
            <person name="Bogema D.R."/>
        </authorList>
    </citation>
    <scope>NUCLEOTIDE SEQUENCE [LARGE SCALE GENOMIC DNA]</scope>
    <source>
        <strain evidence="1">ATCC PRA-205</strain>
    </source>
</reference>
<evidence type="ECO:0000313" key="2">
    <source>
        <dbReference type="Proteomes" id="UP000574390"/>
    </source>
</evidence>
<proteinExistence type="predicted"/>
<sequence length="72" mass="7795">MLRRATPVLRRHVVHVRPAVAPLAARTALPHRRFYRKSGGAVPRGAEPAAAVHSFYGEAVATKVDQLVKMAG</sequence>
<evidence type="ECO:0000313" key="1">
    <source>
        <dbReference type="EMBL" id="KAF4716704.1"/>
    </source>
</evidence>
<name>A0A7J6R7Q5_PEROL</name>
<accession>A0A7J6R7Q5</accession>